<dbReference type="InterPro" id="IPR018511">
    <property type="entry name" value="Hemolysin-typ_Ca-bd_CS"/>
</dbReference>
<dbReference type="Gene3D" id="2.150.10.10">
    <property type="entry name" value="Serralysin-like metalloprotease, C-terminal"/>
    <property type="match status" value="3"/>
</dbReference>
<evidence type="ECO:0000256" key="1">
    <source>
        <dbReference type="ARBA" id="ARBA00004613"/>
    </source>
</evidence>
<dbReference type="InterPro" id="IPR011049">
    <property type="entry name" value="Serralysin-like_metalloprot_C"/>
</dbReference>
<dbReference type="PRINTS" id="PR00313">
    <property type="entry name" value="CABNDNGRPT"/>
</dbReference>
<evidence type="ECO:0000259" key="4">
    <source>
        <dbReference type="Pfam" id="PF06594"/>
    </source>
</evidence>
<evidence type="ECO:0000256" key="2">
    <source>
        <dbReference type="ARBA" id="ARBA00022525"/>
    </source>
</evidence>
<keyword evidence="6" id="KW-1185">Reference proteome</keyword>
<organism evidence="5 6">
    <name type="scientific">Agitococcus lubricus</name>
    <dbReference type="NCBI Taxonomy" id="1077255"/>
    <lineage>
        <taxon>Bacteria</taxon>
        <taxon>Pseudomonadati</taxon>
        <taxon>Pseudomonadota</taxon>
        <taxon>Gammaproteobacteria</taxon>
        <taxon>Moraxellales</taxon>
        <taxon>Moraxellaceae</taxon>
        <taxon>Agitococcus</taxon>
    </lineage>
</organism>
<dbReference type="Pfam" id="PF00353">
    <property type="entry name" value="HemolysinCabind"/>
    <property type="match status" value="3"/>
</dbReference>
<proteinExistence type="predicted"/>
<dbReference type="Pfam" id="PF06594">
    <property type="entry name" value="HCBP_related"/>
    <property type="match status" value="1"/>
</dbReference>
<keyword evidence="2" id="KW-0964">Secreted</keyword>
<dbReference type="PANTHER" id="PTHR38340:SF1">
    <property type="entry name" value="S-LAYER PROTEIN"/>
    <property type="match status" value="1"/>
</dbReference>
<evidence type="ECO:0000313" key="6">
    <source>
        <dbReference type="Proteomes" id="UP000244223"/>
    </source>
</evidence>
<evidence type="ECO:0000256" key="3">
    <source>
        <dbReference type="ARBA" id="ARBA00022837"/>
    </source>
</evidence>
<comment type="subcellular location">
    <subcellularLocation>
        <location evidence="1">Secreted</location>
    </subcellularLocation>
</comment>
<comment type="caution">
    <text evidence="5">The sequence shown here is derived from an EMBL/GenBank/DDBJ whole genome shotgun (WGS) entry which is preliminary data.</text>
</comment>
<dbReference type="EMBL" id="QAON01000032">
    <property type="protein sequence ID" value="PTQ86734.1"/>
    <property type="molecule type" value="Genomic_DNA"/>
</dbReference>
<dbReference type="Proteomes" id="UP000244223">
    <property type="component" value="Unassembled WGS sequence"/>
</dbReference>
<protein>
    <submittedName>
        <fullName evidence="5">Hemolysin type calcium-binding protein</fullName>
    </submittedName>
</protein>
<dbReference type="GO" id="GO:0005576">
    <property type="term" value="C:extracellular region"/>
    <property type="evidence" value="ECO:0007669"/>
    <property type="project" value="UniProtKB-SubCell"/>
</dbReference>
<name>A0A2T5ISD3_9GAMM</name>
<dbReference type="RefSeq" id="WP_275656213.1">
    <property type="nucleotide sequence ID" value="NZ_QAON01000032.1"/>
</dbReference>
<dbReference type="InterPro" id="IPR010566">
    <property type="entry name" value="Haemolys_ca-bd"/>
</dbReference>
<reference evidence="5 6" key="1">
    <citation type="submission" date="2018-04" db="EMBL/GenBank/DDBJ databases">
        <title>Genomic Encyclopedia of Archaeal and Bacterial Type Strains, Phase II (KMG-II): from individual species to whole genera.</title>
        <authorList>
            <person name="Goeker M."/>
        </authorList>
    </citation>
    <scope>NUCLEOTIDE SEQUENCE [LARGE SCALE GENOMIC DNA]</scope>
    <source>
        <strain evidence="5 6">DSM 5822</strain>
    </source>
</reference>
<sequence length="324" mass="33539">NVLTAGLGADTLNGGMGADTLYGGLGDDSYIVNSSDDVVKEFSNQGLDTVHSSIDYTLIGHLENLLLTGTAAINGTGNSLNNILTGNSGDNLLNGGLGADTLYGGLGNDTYIVNTSTDVVTELAGQGIDTIRSTMSNYGLESEVENLELMGGSHLTGIGNGLDNSLTGNSGNNQLKGELGADTLNGGVGNDTLTGGLGNDVYQFGRDYQIDTLVEADGTVGNTDIVAFMGGIAVDQLWFKRVGNNLEVSIIGTSDKVVVKSWYLSSDNQIEQFKTTDGNMTLLSTDVQALVSAMASIAPPPLGQTELSSEQHSQLDAIIAASWN</sequence>
<dbReference type="PROSITE" id="PS00330">
    <property type="entry name" value="HEMOLYSIN_CALCIUM"/>
    <property type="match status" value="1"/>
</dbReference>
<dbReference type="InterPro" id="IPR001343">
    <property type="entry name" value="Hemolysn_Ca-bd"/>
</dbReference>
<dbReference type="SUPFAM" id="SSF51120">
    <property type="entry name" value="beta-Roll"/>
    <property type="match status" value="3"/>
</dbReference>
<feature type="domain" description="Haemolysin-type calcium binding-related" evidence="4">
    <location>
        <begin position="245"/>
        <end position="278"/>
    </location>
</feature>
<evidence type="ECO:0000313" key="5">
    <source>
        <dbReference type="EMBL" id="PTQ86734.1"/>
    </source>
</evidence>
<dbReference type="AlphaFoldDB" id="A0A2T5ISD3"/>
<dbReference type="GO" id="GO:0005509">
    <property type="term" value="F:calcium ion binding"/>
    <property type="evidence" value="ECO:0007669"/>
    <property type="project" value="InterPro"/>
</dbReference>
<dbReference type="PANTHER" id="PTHR38340">
    <property type="entry name" value="S-LAYER PROTEIN"/>
    <property type="match status" value="1"/>
</dbReference>
<keyword evidence="3" id="KW-0106">Calcium</keyword>
<dbReference type="InterPro" id="IPR050557">
    <property type="entry name" value="RTX_toxin/Mannuronan_C5-epim"/>
</dbReference>
<accession>A0A2T5ISD3</accession>
<gene>
    <name evidence="5" type="ORF">C8N29_1321</name>
</gene>
<feature type="non-terminal residue" evidence="5">
    <location>
        <position position="1"/>
    </location>
</feature>